<keyword evidence="3" id="KW-1185">Reference proteome</keyword>
<name>M4C237_HYAAE</name>
<reference evidence="2" key="2">
    <citation type="submission" date="2015-06" db="UniProtKB">
        <authorList>
            <consortium name="EnsemblProtists"/>
        </authorList>
    </citation>
    <scope>IDENTIFICATION</scope>
    <source>
        <strain evidence="2">Emoy2</strain>
    </source>
</reference>
<dbReference type="HOGENOM" id="CLU_1499067_0_0_1"/>
<dbReference type="AlphaFoldDB" id="M4C237"/>
<proteinExistence type="predicted"/>
<dbReference type="EMBL" id="JH598113">
    <property type="status" value="NOT_ANNOTATED_CDS"/>
    <property type="molecule type" value="Genomic_DNA"/>
</dbReference>
<reference evidence="3" key="1">
    <citation type="journal article" date="2010" name="Science">
        <title>Signatures of adaptation to obligate biotrophy in the Hyaloperonospora arabidopsidis genome.</title>
        <authorList>
            <person name="Baxter L."/>
            <person name="Tripathy S."/>
            <person name="Ishaque N."/>
            <person name="Boot N."/>
            <person name="Cabral A."/>
            <person name="Kemen E."/>
            <person name="Thines M."/>
            <person name="Ah-Fong A."/>
            <person name="Anderson R."/>
            <person name="Badejoko W."/>
            <person name="Bittner-Eddy P."/>
            <person name="Boore J.L."/>
            <person name="Chibucos M.C."/>
            <person name="Coates M."/>
            <person name="Dehal P."/>
            <person name="Delehaunty K."/>
            <person name="Dong S."/>
            <person name="Downton P."/>
            <person name="Dumas B."/>
            <person name="Fabro G."/>
            <person name="Fronick C."/>
            <person name="Fuerstenberg S.I."/>
            <person name="Fulton L."/>
            <person name="Gaulin E."/>
            <person name="Govers F."/>
            <person name="Hughes L."/>
            <person name="Humphray S."/>
            <person name="Jiang R.H."/>
            <person name="Judelson H."/>
            <person name="Kamoun S."/>
            <person name="Kyung K."/>
            <person name="Meijer H."/>
            <person name="Minx P."/>
            <person name="Morris P."/>
            <person name="Nelson J."/>
            <person name="Phuntumart V."/>
            <person name="Qutob D."/>
            <person name="Rehmany A."/>
            <person name="Rougon-Cardoso A."/>
            <person name="Ryden P."/>
            <person name="Torto-Alalibo T."/>
            <person name="Studholme D."/>
            <person name="Wang Y."/>
            <person name="Win J."/>
            <person name="Wood J."/>
            <person name="Clifton S.W."/>
            <person name="Rogers J."/>
            <person name="Van den Ackerveken G."/>
            <person name="Jones J.D."/>
            <person name="McDowell J.M."/>
            <person name="Beynon J."/>
            <person name="Tyler B.M."/>
        </authorList>
    </citation>
    <scope>NUCLEOTIDE SEQUENCE [LARGE SCALE GENOMIC DNA]</scope>
    <source>
        <strain evidence="3">Emoy2</strain>
    </source>
</reference>
<dbReference type="InParanoid" id="M4C237"/>
<dbReference type="Proteomes" id="UP000011713">
    <property type="component" value="Unassembled WGS sequence"/>
</dbReference>
<sequence>MFSDGPSEPLDVSRRTSGRDPQRPSSAGREDPSCRATANRSASEQDNSFAVPSHHGGSRYSPRESVEHRANPPMAVVGDEYQLQISWSCRRRLVVSSNAYTICVIAPNKIGRSVSLWRRGCNASAFIDRTTDRSSRSTNWRTSGHVKSFSTKWLTFVARMPLYRSRLRNWLGTKKSFGGS</sequence>
<accession>M4C237</accession>
<feature type="compositionally biased region" description="Basic and acidic residues" evidence="1">
    <location>
        <begin position="11"/>
        <end position="33"/>
    </location>
</feature>
<evidence type="ECO:0000313" key="3">
    <source>
        <dbReference type="Proteomes" id="UP000011713"/>
    </source>
</evidence>
<feature type="region of interest" description="Disordered" evidence="1">
    <location>
        <begin position="1"/>
        <end position="68"/>
    </location>
</feature>
<evidence type="ECO:0000256" key="1">
    <source>
        <dbReference type="SAM" id="MobiDB-lite"/>
    </source>
</evidence>
<evidence type="ECO:0000313" key="2">
    <source>
        <dbReference type="EnsemblProtists" id="HpaP813152"/>
    </source>
</evidence>
<protein>
    <recommendedName>
        <fullName evidence="4">RxLR effector candidate protein</fullName>
    </recommendedName>
</protein>
<organism evidence="2 3">
    <name type="scientific">Hyaloperonospora arabidopsidis (strain Emoy2)</name>
    <name type="common">Downy mildew agent</name>
    <name type="synonym">Peronospora arabidopsidis</name>
    <dbReference type="NCBI Taxonomy" id="559515"/>
    <lineage>
        <taxon>Eukaryota</taxon>
        <taxon>Sar</taxon>
        <taxon>Stramenopiles</taxon>
        <taxon>Oomycota</taxon>
        <taxon>Peronosporomycetes</taxon>
        <taxon>Peronosporales</taxon>
        <taxon>Peronosporaceae</taxon>
        <taxon>Hyaloperonospora</taxon>
    </lineage>
</organism>
<dbReference type="EnsemblProtists" id="HpaT813152">
    <property type="protein sequence ID" value="HpaP813152"/>
    <property type="gene ID" value="HpaG813152"/>
</dbReference>
<evidence type="ECO:0008006" key="4">
    <source>
        <dbReference type="Google" id="ProtNLM"/>
    </source>
</evidence>
<dbReference type="VEuPathDB" id="FungiDB:HpaG813152"/>
<feature type="compositionally biased region" description="Polar residues" evidence="1">
    <location>
        <begin position="36"/>
        <end position="50"/>
    </location>
</feature>